<keyword evidence="3" id="KW-1185">Reference proteome</keyword>
<sequence length="219" mass="25031">MLRWTKEQRGSITLEAALVLPFFLAFLLLLIAFIRVSLAEMALQSAVSESAKVIAANMYPVELLYRQGQTRWQNSQASAWLGNVVTQLDTARQTVIDSEQFVEDYGKWIPEPVVRLVVWEKERREQLEALGSSAKDEAKKKVEQKVAEAATPMIASFADMGSLDRRKFKVTSFHFPNFDDREKAYVAIEAQYEYTFAVPFFKKTVILRKKAQERAWIGG</sequence>
<dbReference type="RefSeq" id="WP_025844378.1">
    <property type="nucleotide sequence ID" value="NZ_JAUMKJ010000035.1"/>
</dbReference>
<dbReference type="EMBL" id="JAUMKJ010000035">
    <property type="protein sequence ID" value="MDO3680084.1"/>
    <property type="molecule type" value="Genomic_DNA"/>
</dbReference>
<reference evidence="2" key="1">
    <citation type="submission" date="2023-07" db="EMBL/GenBank/DDBJ databases">
        <authorList>
            <person name="Aktuganov G."/>
            <person name="Boyko T."/>
            <person name="Delegan Y."/>
            <person name="Galimzianova N."/>
            <person name="Gilvanova E."/>
            <person name="Korobov V."/>
            <person name="Kuzmina L."/>
            <person name="Melentiev A."/>
            <person name="Milman P."/>
            <person name="Ryabova A."/>
            <person name="Stupak E."/>
            <person name="Yasakov T."/>
            <person name="Zharikova N."/>
            <person name="Zhurenko E."/>
        </authorList>
    </citation>
    <scope>NUCLEOTIDE SEQUENCE</scope>
    <source>
        <strain evidence="2">IB-739</strain>
    </source>
</reference>
<gene>
    <name evidence="2" type="ORF">Q3C12_24025</name>
</gene>
<accession>A0ABT8VGI0</accession>
<evidence type="ECO:0000259" key="1">
    <source>
        <dbReference type="Pfam" id="PF07811"/>
    </source>
</evidence>
<name>A0ABT8VGI0_9BACL</name>
<evidence type="ECO:0000313" key="3">
    <source>
        <dbReference type="Proteomes" id="UP001168883"/>
    </source>
</evidence>
<dbReference type="InterPro" id="IPR012495">
    <property type="entry name" value="TadE-like_dom"/>
</dbReference>
<comment type="caution">
    <text evidence="2">The sequence shown here is derived from an EMBL/GenBank/DDBJ whole genome shotgun (WGS) entry which is preliminary data.</text>
</comment>
<evidence type="ECO:0000313" key="2">
    <source>
        <dbReference type="EMBL" id="MDO3680084.1"/>
    </source>
</evidence>
<organism evidence="2 3">
    <name type="scientific">Paenibacillus ehimensis</name>
    <dbReference type="NCBI Taxonomy" id="79264"/>
    <lineage>
        <taxon>Bacteria</taxon>
        <taxon>Bacillati</taxon>
        <taxon>Bacillota</taxon>
        <taxon>Bacilli</taxon>
        <taxon>Bacillales</taxon>
        <taxon>Paenibacillaceae</taxon>
        <taxon>Paenibacillus</taxon>
    </lineage>
</organism>
<dbReference type="Proteomes" id="UP001168883">
    <property type="component" value="Unassembled WGS sequence"/>
</dbReference>
<feature type="domain" description="TadE-like" evidence="1">
    <location>
        <begin position="10"/>
        <end position="51"/>
    </location>
</feature>
<protein>
    <submittedName>
        <fullName evidence="2">TadE/TadG family type IV pilus assembly protein</fullName>
    </submittedName>
</protein>
<proteinExistence type="predicted"/>
<dbReference type="Pfam" id="PF07811">
    <property type="entry name" value="TadE"/>
    <property type="match status" value="1"/>
</dbReference>